<protein>
    <submittedName>
        <fullName evidence="1">Uncharacterized protein</fullName>
    </submittedName>
</protein>
<evidence type="ECO:0000313" key="2">
    <source>
        <dbReference type="Proteomes" id="UP000013261"/>
    </source>
</evidence>
<comment type="caution">
    <text evidence="1">The sequence shown here is derived from an EMBL/GenBank/DDBJ whole genome shotgun (WGS) entry which is preliminary data.</text>
</comment>
<dbReference type="AlphaFoldDB" id="N9LM49"/>
<sequence length="77" mass="9183">MKWLVIAAILFIVILLICRLLIGTHNEWDREKREIEENDSEGIKQTKLWYSLNRDTVVSGRFTVGKKHRITYRPKLE</sequence>
<evidence type="ECO:0000313" key="1">
    <source>
        <dbReference type="EMBL" id="ENW97347.1"/>
    </source>
</evidence>
<organism evidence="1 2">
    <name type="scientific">Acinetobacter dispersus</name>
    <dbReference type="NCBI Taxonomy" id="70348"/>
    <lineage>
        <taxon>Bacteria</taxon>
        <taxon>Pseudomonadati</taxon>
        <taxon>Pseudomonadota</taxon>
        <taxon>Gammaproteobacteria</taxon>
        <taxon>Moraxellales</taxon>
        <taxon>Moraxellaceae</taxon>
        <taxon>Acinetobacter</taxon>
    </lineage>
</organism>
<name>N9LM49_9GAMM</name>
<keyword evidence="2" id="KW-1185">Reference proteome</keyword>
<accession>N9LM49</accession>
<gene>
    <name evidence="1" type="ORF">F904_00185</name>
</gene>
<reference evidence="1 2" key="1">
    <citation type="submission" date="2013-02" db="EMBL/GenBank/DDBJ databases">
        <title>The Genome Sequence of Acinetobacter sp. ANC 4105.</title>
        <authorList>
            <consortium name="The Broad Institute Genome Sequencing Platform"/>
            <consortium name="The Broad Institute Genome Sequencing Center for Infectious Disease"/>
            <person name="Cerqueira G."/>
            <person name="Feldgarden M."/>
            <person name="Courvalin P."/>
            <person name="Perichon B."/>
            <person name="Grillot-Courvalin C."/>
            <person name="Clermont D."/>
            <person name="Rocha E."/>
            <person name="Yoon E.-J."/>
            <person name="Nemec A."/>
            <person name="Walker B."/>
            <person name="Young S.K."/>
            <person name="Zeng Q."/>
            <person name="Gargeya S."/>
            <person name="Fitzgerald M."/>
            <person name="Haas B."/>
            <person name="Abouelleil A."/>
            <person name="Alvarado L."/>
            <person name="Arachchi H.M."/>
            <person name="Berlin A.M."/>
            <person name="Chapman S.B."/>
            <person name="Dewar J."/>
            <person name="Goldberg J."/>
            <person name="Griggs A."/>
            <person name="Gujja S."/>
            <person name="Hansen M."/>
            <person name="Howarth C."/>
            <person name="Imamovic A."/>
            <person name="Larimer J."/>
            <person name="McCowan C."/>
            <person name="Murphy C."/>
            <person name="Neiman D."/>
            <person name="Pearson M."/>
            <person name="Priest M."/>
            <person name="Roberts A."/>
            <person name="Saif S."/>
            <person name="Shea T."/>
            <person name="Sisk P."/>
            <person name="Sykes S."/>
            <person name="Wortman J."/>
            <person name="Nusbaum C."/>
            <person name="Birren B."/>
        </authorList>
    </citation>
    <scope>NUCLEOTIDE SEQUENCE [LARGE SCALE GENOMIC DNA]</scope>
    <source>
        <strain evidence="1 2">ANC 4105</strain>
    </source>
</reference>
<dbReference type="Proteomes" id="UP000013261">
    <property type="component" value="Unassembled WGS sequence"/>
</dbReference>
<proteinExistence type="predicted"/>
<dbReference type="HOGENOM" id="CLU_2630079_0_0_6"/>
<dbReference type="RefSeq" id="WP_005183589.1">
    <property type="nucleotide sequence ID" value="NZ_KB850048.1"/>
</dbReference>
<dbReference type="EMBL" id="APRL01000001">
    <property type="protein sequence ID" value="ENW97347.1"/>
    <property type="molecule type" value="Genomic_DNA"/>
</dbReference>